<feature type="domain" description="Bacterial repeat" evidence="4">
    <location>
        <begin position="339"/>
        <end position="404"/>
    </location>
</feature>
<dbReference type="InterPro" id="IPR044060">
    <property type="entry name" value="Bacterial_rp_domain"/>
</dbReference>
<dbReference type="Gene3D" id="2.160.20.10">
    <property type="entry name" value="Single-stranded right-handed beta-helix, Pectin lyase-like"/>
    <property type="match status" value="1"/>
</dbReference>
<dbReference type="InterPro" id="IPR039448">
    <property type="entry name" value="Beta_helix"/>
</dbReference>
<proteinExistence type="predicted"/>
<dbReference type="SUPFAM" id="SSF51126">
    <property type="entry name" value="Pectin lyase-like"/>
    <property type="match status" value="1"/>
</dbReference>
<keyword evidence="1" id="KW-0812">Transmembrane</keyword>
<name>A0A0H3MTA4_STRS4</name>
<dbReference type="RefSeq" id="WP_012775423.1">
    <property type="nucleotide sequence ID" value="NC_012926.1"/>
</dbReference>
<evidence type="ECO:0000313" key="6">
    <source>
        <dbReference type="Proteomes" id="UP000009077"/>
    </source>
</evidence>
<dbReference type="KEGG" id="ssb:SSUBM407_0194"/>
<evidence type="ECO:0000259" key="4">
    <source>
        <dbReference type="Pfam" id="PF18998"/>
    </source>
</evidence>
<dbReference type="SMR" id="A0A0H3MTA4"/>
<feature type="domain" description="Right handed beta helix" evidence="3">
    <location>
        <begin position="621"/>
        <end position="776"/>
    </location>
</feature>
<dbReference type="NCBIfam" id="TIGR01167">
    <property type="entry name" value="LPXTG_anchor"/>
    <property type="match status" value="1"/>
</dbReference>
<dbReference type="InterPro" id="IPR012334">
    <property type="entry name" value="Pectin_lyas_fold"/>
</dbReference>
<feature type="chain" id="PRO_5002616069" evidence="2">
    <location>
        <begin position="26"/>
        <end position="1238"/>
    </location>
</feature>
<evidence type="ECO:0000313" key="5">
    <source>
        <dbReference type="EMBL" id="CAZ55026.1"/>
    </source>
</evidence>
<dbReference type="Proteomes" id="UP000009077">
    <property type="component" value="Chromosome"/>
</dbReference>
<feature type="domain" description="Bacterial repeat" evidence="4">
    <location>
        <begin position="73"/>
        <end position="133"/>
    </location>
</feature>
<evidence type="ECO:0000259" key="3">
    <source>
        <dbReference type="Pfam" id="PF13229"/>
    </source>
</evidence>
<dbReference type="PATRIC" id="fig|568814.3.peg.213"/>
<dbReference type="EMBL" id="FM252032">
    <property type="protein sequence ID" value="CAZ55026.1"/>
    <property type="molecule type" value="Genomic_DNA"/>
</dbReference>
<keyword evidence="2" id="KW-0732">Signal</keyword>
<keyword evidence="1" id="KW-0472">Membrane</keyword>
<dbReference type="Pfam" id="PF13229">
    <property type="entry name" value="Beta_helix"/>
    <property type="match status" value="1"/>
</dbReference>
<gene>
    <name evidence="5" type="ordered locus">SSUBM407_0194</name>
</gene>
<organism evidence="5 6">
    <name type="scientific">Streptococcus suis (strain BM407)</name>
    <dbReference type="NCBI Taxonomy" id="568814"/>
    <lineage>
        <taxon>Bacteria</taxon>
        <taxon>Bacillati</taxon>
        <taxon>Bacillota</taxon>
        <taxon>Bacilli</taxon>
        <taxon>Lactobacillales</taxon>
        <taxon>Streptococcaceae</taxon>
        <taxon>Streptococcus</taxon>
    </lineage>
</organism>
<reference evidence="5 6" key="1">
    <citation type="journal article" date="2009" name="PLoS ONE">
        <title>Rapid evolution of virulence and drug resistance in the emerging zoonotic pathogen Streptococcus suis.</title>
        <authorList>
            <person name="Holden M.T.G."/>
            <person name="Hauser H."/>
            <person name="Sanders M."/>
            <person name="Ngo T.H."/>
            <person name="Cherevach I."/>
            <person name="Cronin A."/>
            <person name="Goodhead I."/>
            <person name="Mungall K."/>
            <person name="Quail M.A."/>
            <person name="Price C."/>
            <person name="Rabbinowitsch E."/>
            <person name="Sharp S."/>
            <person name="Croucher N.J."/>
            <person name="Chieu T.B."/>
            <person name="Mai N.T.H."/>
            <person name="Diep T.S."/>
            <person name="Chinh N.T."/>
            <person name="Kehoe M."/>
            <person name="Leigh J.A."/>
            <person name="Ward P.N."/>
            <person name="Dowson C.G."/>
            <person name="Whatmore A.M."/>
            <person name="Chanter N."/>
            <person name="Iversen P."/>
            <person name="Gottschalk M."/>
            <person name="Slater J.D."/>
            <person name="Smith H.E."/>
            <person name="Spratt B.G."/>
            <person name="Xu J."/>
            <person name="Ye C."/>
            <person name="Bentley S."/>
            <person name="Barrell B.G."/>
            <person name="Schultsz C."/>
            <person name="Maskell D.J."/>
            <person name="Parkhill J."/>
        </authorList>
    </citation>
    <scope>NUCLEOTIDE SEQUENCE [LARGE SCALE GENOMIC DNA]</scope>
    <source>
        <strain evidence="5 6">BM407</strain>
    </source>
</reference>
<dbReference type="Pfam" id="PF18998">
    <property type="entry name" value="Flg_new_2"/>
    <property type="match status" value="2"/>
</dbReference>
<dbReference type="SMART" id="SM00710">
    <property type="entry name" value="PbH1"/>
    <property type="match status" value="4"/>
</dbReference>
<dbReference type="HOGENOM" id="CLU_005981_0_0_9"/>
<dbReference type="AlphaFoldDB" id="A0A0H3MTA4"/>
<sequence length="1238" mass="137104">MNKKIFLKSAIILLSVTCLINAIKALDSSGVSSSTGEIVNQDRIYNITLKVKTDGVYNDLGGNVISENNVLSGISGTKINLKVSTNSGYRFVGYQSFLESGNSTDGLLPIENDSFEISDKTGNVTVVAMFEKIPIDETIYFSDEFSTENINNYLLSENLIGKIAVSNGKLNIHAPGVSSIKPILSRQIDESSTLGYEIQFSIQQIGEVKQWNTFRVVFKENSDGSVYALEFTGKAVSIKKLSSIDAPNQTGEKYAETGHNLGSEEHRIRLVVRGDTVTVSDNEIPLLSYSSPENWEGATASIVFTPISNRSVSLDDIIIRQTRALRSLLVVSRIDGQEVTDIQPGSIRGNTSQVFVGDSLPLEVIEKPGYQFIGFKDEFGNVVDLSTFSVPNDESDLVIYADFQTAEVVNRETKTFYIDSIEGNDTNSGESETNAWKTLEQLRKNTLIAGDRVLLKRGSRFVGEDAALTFKGSGLEDAPILISSYGEGELPLLEAQGKIESVIKLYNQEYITIENLEITNLDPNFSTSFELNSNNNRSKILRGVHVIAEDYGVVHDIVLRNMYLHDINGNLNSKWNGGIFFDVYGTTVPTKYDGILIENNYLERVDRSGIKLVGSTWANQNLKNNKNIPLNWYPSTNVVVRGNRIEKAGGDSITVRDTDGALIEYNISADARYQDTGYNAGIWPFQASNTVIQYNESFRTHGVQDGQGLDLDHVSNNSVMQYNYSHDNEGGFMLIMNWYEQTSPTVRYNISQNDKDKIFELARGGAQGTAIYNNTIFSDSKLTGRAGVIDMPSTSGGTGVKDIFLFNNIFYFTDGEKMFVEASDAGKYKDSIHFYNNAYVGVEVPDDPKAITEGITLKGVGTGPTENKSMIANAGKFLTGQLDGYRLPENSSLAKLGVSKEEAISYFYKKLGVQPTIDFQDNGSLTMSPTEAFALARQTNSVDAIARVYPAIEGVTYDTDFFGETLSSENLSVGAAQEKKSVFEEKISDIEISDVKTGIGMRYKRSNQLADVNLSIRLINKDELQYTINANNPTFSYEIQLQKNFGEYMDLSESVTITIPIEADKKILNVLKINKNEQTESVKELPYRIENNKIILETDELGSFIIEYQMEKIKKENNTNATISESGKSSLGLQNKENSDVQAVGDKDYFSGLELSNKGEELSREDSKLMGNSINNLQTIKESESIFEGNLGRNKELSDMYQKSLPKTGESNQAYIVLIGLFSLFVVLICQIFKKSID</sequence>
<feature type="signal peptide" evidence="2">
    <location>
        <begin position="1"/>
        <end position="25"/>
    </location>
</feature>
<evidence type="ECO:0000256" key="2">
    <source>
        <dbReference type="SAM" id="SignalP"/>
    </source>
</evidence>
<dbReference type="InterPro" id="IPR011050">
    <property type="entry name" value="Pectin_lyase_fold/virulence"/>
</dbReference>
<dbReference type="InterPro" id="IPR006626">
    <property type="entry name" value="PbH1"/>
</dbReference>
<evidence type="ECO:0000256" key="1">
    <source>
        <dbReference type="SAM" id="Phobius"/>
    </source>
</evidence>
<keyword evidence="1" id="KW-1133">Transmembrane helix</keyword>
<protein>
    <submittedName>
        <fullName evidence="5">Surface-anchored protein</fullName>
    </submittedName>
</protein>
<dbReference type="GeneID" id="8155101"/>
<feature type="transmembrane region" description="Helical" evidence="1">
    <location>
        <begin position="1214"/>
        <end position="1233"/>
    </location>
</feature>
<keyword evidence="6" id="KW-1185">Reference proteome</keyword>
<accession>A0A0H3MTA4</accession>